<keyword evidence="6" id="KW-0732">Signal</keyword>
<dbReference type="CDD" id="cd17317">
    <property type="entry name" value="MFS_SLC22"/>
    <property type="match status" value="1"/>
</dbReference>
<feature type="transmembrane region" description="Helical" evidence="5">
    <location>
        <begin position="239"/>
        <end position="257"/>
    </location>
</feature>
<evidence type="ECO:0000256" key="5">
    <source>
        <dbReference type="SAM" id="Phobius"/>
    </source>
</evidence>
<dbReference type="PANTHER" id="PTHR24064">
    <property type="entry name" value="SOLUTE CARRIER FAMILY 22 MEMBER"/>
    <property type="match status" value="1"/>
</dbReference>
<evidence type="ECO:0000256" key="3">
    <source>
        <dbReference type="ARBA" id="ARBA00022989"/>
    </source>
</evidence>
<feature type="transmembrane region" description="Helical" evidence="5">
    <location>
        <begin position="393"/>
        <end position="412"/>
    </location>
</feature>
<dbReference type="AlphaFoldDB" id="A0A6M2E3T2"/>
<dbReference type="EMBL" id="GIIL01007951">
    <property type="protein sequence ID" value="NOV51677.1"/>
    <property type="molecule type" value="Transcribed_RNA"/>
</dbReference>
<dbReference type="SUPFAM" id="SSF103473">
    <property type="entry name" value="MFS general substrate transporter"/>
    <property type="match status" value="1"/>
</dbReference>
<evidence type="ECO:0000256" key="6">
    <source>
        <dbReference type="SAM" id="SignalP"/>
    </source>
</evidence>
<proteinExistence type="predicted"/>
<keyword evidence="2 5" id="KW-0812">Transmembrane</keyword>
<feature type="transmembrane region" description="Helical" evidence="5">
    <location>
        <begin position="365"/>
        <end position="386"/>
    </location>
</feature>
<dbReference type="InterPro" id="IPR036259">
    <property type="entry name" value="MFS_trans_sf"/>
</dbReference>
<dbReference type="Gene3D" id="1.20.1250.20">
    <property type="entry name" value="MFS general substrate transporter like domains"/>
    <property type="match status" value="1"/>
</dbReference>
<dbReference type="Pfam" id="PF00083">
    <property type="entry name" value="Sugar_tr"/>
    <property type="match status" value="1"/>
</dbReference>
<keyword evidence="3 5" id="KW-1133">Transmembrane helix</keyword>
<feature type="transmembrane region" description="Helical" evidence="5">
    <location>
        <begin position="336"/>
        <end position="353"/>
    </location>
</feature>
<feature type="transmembrane region" description="Helical" evidence="5">
    <location>
        <begin position="152"/>
        <end position="170"/>
    </location>
</feature>
<dbReference type="PROSITE" id="PS50850">
    <property type="entry name" value="MFS"/>
    <property type="match status" value="1"/>
</dbReference>
<comment type="subcellular location">
    <subcellularLocation>
        <location evidence="1">Membrane</location>
        <topology evidence="1">Multi-pass membrane protein</topology>
    </subcellularLocation>
</comment>
<organism evidence="8">
    <name type="scientific">Xenopsylla cheopis</name>
    <name type="common">Oriental rat flea</name>
    <name type="synonym">Pulex cheopis</name>
    <dbReference type="NCBI Taxonomy" id="163159"/>
    <lineage>
        <taxon>Eukaryota</taxon>
        <taxon>Metazoa</taxon>
        <taxon>Ecdysozoa</taxon>
        <taxon>Arthropoda</taxon>
        <taxon>Hexapoda</taxon>
        <taxon>Insecta</taxon>
        <taxon>Pterygota</taxon>
        <taxon>Neoptera</taxon>
        <taxon>Endopterygota</taxon>
        <taxon>Siphonaptera</taxon>
        <taxon>Pulicidae</taxon>
        <taxon>Xenopsyllinae</taxon>
        <taxon>Xenopsylla</taxon>
    </lineage>
</organism>
<evidence type="ECO:0000313" key="8">
    <source>
        <dbReference type="EMBL" id="NOV51677.1"/>
    </source>
</evidence>
<evidence type="ECO:0000256" key="4">
    <source>
        <dbReference type="ARBA" id="ARBA00023136"/>
    </source>
</evidence>
<evidence type="ECO:0000259" key="7">
    <source>
        <dbReference type="PROSITE" id="PS50850"/>
    </source>
</evidence>
<sequence>MTMFLLISSTGILNGLQTSSNVFLSPMPEAHWCDVPELANLGWSDEQIRAVSVPNSEKEQSCKMYIRNYTELEGKSSDELKKYLADHVDDPTTSCKSGMKYMQEDNTSIVPEWGLVCERLYLRSISTTGIYLGKLIGAFLFGIFADKYGRKTGVLVGSVIFIVSGPIASVTTDYTLFVFLRTLVGLAGIGVYNCCYTLLSELAGAKHRAWMSIVINLSYPIGMLILPGIAYRFHLWRDLQLAISLPALLLVIHCWFLPESPRWLINKGQSAKAAKIVFGKKYEADIPIKNDPSSPAEEKLLKDNKTEEQKGYLNKVKNGFKEVTDLFKHTEMRNRLCICLFTWMACSLSYYAMAINDINLDVNRYIYVVVTATLEMPSYFIPLPLIKYLGRRMVNFILFMAATACFIPIMAIPAEYAMALMVISLVGRLFMSGVFAVVILHTLELFPTSNRNTASGLSSTMANLGGVLAPFIVDLLGAIAWQIPMVICGLLALCSGILVLLLPETKGKELCDTPEEIDLPGQGKVSIKNICNRS</sequence>
<feature type="transmembrane region" description="Helical" evidence="5">
    <location>
        <begin position="479"/>
        <end position="502"/>
    </location>
</feature>
<feature type="transmembrane region" description="Helical" evidence="5">
    <location>
        <begin position="211"/>
        <end position="233"/>
    </location>
</feature>
<feature type="transmembrane region" description="Helical" evidence="5">
    <location>
        <begin position="452"/>
        <end position="473"/>
    </location>
</feature>
<dbReference type="InterPro" id="IPR005828">
    <property type="entry name" value="MFS_sugar_transport-like"/>
</dbReference>
<feature type="signal peptide" evidence="6">
    <location>
        <begin position="1"/>
        <end position="15"/>
    </location>
</feature>
<dbReference type="GO" id="GO:0016020">
    <property type="term" value="C:membrane"/>
    <property type="evidence" value="ECO:0007669"/>
    <property type="project" value="UniProtKB-SubCell"/>
</dbReference>
<evidence type="ECO:0000256" key="2">
    <source>
        <dbReference type="ARBA" id="ARBA00022692"/>
    </source>
</evidence>
<dbReference type="InterPro" id="IPR020846">
    <property type="entry name" value="MFS_dom"/>
</dbReference>
<keyword evidence="4 5" id="KW-0472">Membrane</keyword>
<feature type="domain" description="Major facilitator superfamily (MFS) profile" evidence="7">
    <location>
        <begin position="3"/>
        <end position="506"/>
    </location>
</feature>
<feature type="transmembrane region" description="Helical" evidence="5">
    <location>
        <begin position="120"/>
        <end position="145"/>
    </location>
</feature>
<accession>A0A6M2E3T2</accession>
<reference evidence="8" key="1">
    <citation type="submission" date="2020-03" db="EMBL/GenBank/DDBJ databases">
        <title>Transcriptomic Profiling of the Digestive Tract of the Rat Flea, Xenopsylla cheopis, Following Blood Feeding and Infection with Yersinia pestis.</title>
        <authorList>
            <person name="Bland D.M."/>
            <person name="Martens C.A."/>
            <person name="Virtaneva K."/>
            <person name="Kanakabandi K."/>
            <person name="Long D."/>
            <person name="Rosenke R."/>
            <person name="Saturday G.A."/>
            <person name="Hoyt F.H."/>
            <person name="Bruno D.P."/>
            <person name="Ribeiro J.M.C."/>
            <person name="Hinnebusch J."/>
        </authorList>
    </citation>
    <scope>NUCLEOTIDE SEQUENCE</scope>
</reference>
<feature type="transmembrane region" description="Helical" evidence="5">
    <location>
        <begin position="418"/>
        <end position="440"/>
    </location>
</feature>
<dbReference type="GO" id="GO:0022857">
    <property type="term" value="F:transmembrane transporter activity"/>
    <property type="evidence" value="ECO:0007669"/>
    <property type="project" value="InterPro"/>
</dbReference>
<feature type="chain" id="PRO_5026794069" evidence="6">
    <location>
        <begin position="16"/>
        <end position="534"/>
    </location>
</feature>
<name>A0A6M2E3T2_XENCH</name>
<feature type="transmembrane region" description="Helical" evidence="5">
    <location>
        <begin position="176"/>
        <end position="199"/>
    </location>
</feature>
<evidence type="ECO:0000256" key="1">
    <source>
        <dbReference type="ARBA" id="ARBA00004141"/>
    </source>
</evidence>
<protein>
    <submittedName>
        <fullName evidence="8">Putative synaptic vesicle transporter sv2 major facilitator superfamily</fullName>
    </submittedName>
</protein>